<dbReference type="InterPro" id="IPR002197">
    <property type="entry name" value="HTH_Fis"/>
</dbReference>
<dbReference type="SMART" id="SM00382">
    <property type="entry name" value="AAA"/>
    <property type="match status" value="1"/>
</dbReference>
<dbReference type="GO" id="GO:0005524">
    <property type="term" value="F:ATP binding"/>
    <property type="evidence" value="ECO:0007669"/>
    <property type="project" value="UniProtKB-KW"/>
</dbReference>
<keyword evidence="1" id="KW-0547">Nucleotide-binding</keyword>
<dbReference type="InterPro" id="IPR003593">
    <property type="entry name" value="AAA+_ATPase"/>
</dbReference>
<dbReference type="Gene3D" id="1.10.10.60">
    <property type="entry name" value="Homeodomain-like"/>
    <property type="match status" value="1"/>
</dbReference>
<dbReference type="PROSITE" id="PS00676">
    <property type="entry name" value="SIGMA54_INTERACT_2"/>
    <property type="match status" value="1"/>
</dbReference>
<dbReference type="Gene3D" id="1.10.8.60">
    <property type="match status" value="1"/>
</dbReference>
<dbReference type="Proteomes" id="UP000182314">
    <property type="component" value="Unassembled WGS sequence"/>
</dbReference>
<dbReference type="InterPro" id="IPR025944">
    <property type="entry name" value="Sigma_54_int_dom_CS"/>
</dbReference>
<evidence type="ECO:0000259" key="6">
    <source>
        <dbReference type="PROSITE" id="PS50045"/>
    </source>
</evidence>
<dbReference type="Pfam" id="PF02954">
    <property type="entry name" value="HTH_8"/>
    <property type="match status" value="1"/>
</dbReference>
<feature type="domain" description="Sigma-54 factor interaction" evidence="6">
    <location>
        <begin position="278"/>
        <end position="507"/>
    </location>
</feature>
<name>A0AA94H369_9ENTR</name>
<evidence type="ECO:0000256" key="5">
    <source>
        <dbReference type="ARBA" id="ARBA00023163"/>
    </source>
</evidence>
<evidence type="ECO:0000256" key="1">
    <source>
        <dbReference type="ARBA" id="ARBA00022741"/>
    </source>
</evidence>
<dbReference type="Pfam" id="PF00158">
    <property type="entry name" value="Sigma54_activat"/>
    <property type="match status" value="1"/>
</dbReference>
<evidence type="ECO:0000256" key="3">
    <source>
        <dbReference type="ARBA" id="ARBA00023015"/>
    </source>
</evidence>
<dbReference type="SMART" id="SM00065">
    <property type="entry name" value="GAF"/>
    <property type="match status" value="1"/>
</dbReference>
<keyword evidence="2" id="KW-0067">ATP-binding</keyword>
<dbReference type="PROSITE" id="PS00675">
    <property type="entry name" value="SIGMA54_INTERACT_1"/>
    <property type="match status" value="1"/>
</dbReference>
<dbReference type="InterPro" id="IPR025662">
    <property type="entry name" value="Sigma_54_int_dom_ATP-bd_1"/>
</dbReference>
<dbReference type="InterPro" id="IPR009057">
    <property type="entry name" value="Homeodomain-like_sf"/>
</dbReference>
<sequence length="591" mass="65867">MSVTRQKCSPGNTFFARGRVRVFLGLNNQSVTDDFYNVVLALILHCLPAGLLTGRDIMRDEKTAVAANTVSPVLTGALSFSCRLGECRSELMPLLSEVSKVVSAGGSLDSTLKLVLELMQKHLQVQRAMITLYDASCDQIFIHESYGLSPEEVEKGVYAPGEGITGKVIETRQPIVVPHIADDPLFLNRTGSWDRQRDGQHSFICVPIIRGLKVMGTIGIERIYHNAQLRFLDLEVLRVIAAIIAQAVELHLLERAQQKIVQTHTALHGGEKFKPANIIGNSRTMQQVYRLIEKVSHARTTVLILGESGVGKERVATAIHQNSHCAGGPFIRFNCASLPESVIESELFGHEKGAFTGAISRRAGRFEEADGGTLFLDEVGELSLSAQSKLLRVIQERSFERVGSNETLSVNVRILAATHRDLSEMVEQGTFREDLYYRLNVFPITIPPLRERGSDILILADHFNARFASEQGVEVPTIATPALNMLLNYTWPGNVRELENVMERAVLLADEGFIHSYHLPIHLQPIIDHLTEQEGLEARLARVEYDLITEALAKFQGNVSRAANYLNMTRRALGLRLEKYQLNYKHYRGQT</sequence>
<dbReference type="InterPro" id="IPR003018">
    <property type="entry name" value="GAF"/>
</dbReference>
<gene>
    <name evidence="7" type="ORF">SAMN05216286_2073</name>
</gene>
<dbReference type="SUPFAM" id="SSF46689">
    <property type="entry name" value="Homeodomain-like"/>
    <property type="match status" value="1"/>
</dbReference>
<reference evidence="7 8" key="1">
    <citation type="submission" date="2016-10" db="EMBL/GenBank/DDBJ databases">
        <authorList>
            <person name="Varghese N."/>
            <person name="Submissions S."/>
        </authorList>
    </citation>
    <scope>NUCLEOTIDE SEQUENCE [LARGE SCALE GENOMIC DNA]</scope>
    <source>
        <strain evidence="7 8">CGMCC 1.7012</strain>
    </source>
</reference>
<protein>
    <submittedName>
        <fullName evidence="7">Nif-specific regulatory protein</fullName>
    </submittedName>
</protein>
<dbReference type="GO" id="GO:0043565">
    <property type="term" value="F:sequence-specific DNA binding"/>
    <property type="evidence" value="ECO:0007669"/>
    <property type="project" value="InterPro"/>
</dbReference>
<dbReference type="AlphaFoldDB" id="A0AA94H369"/>
<keyword evidence="4" id="KW-0238">DNA-binding</keyword>
<dbReference type="Gene3D" id="3.40.50.300">
    <property type="entry name" value="P-loop containing nucleotide triphosphate hydrolases"/>
    <property type="match status" value="1"/>
</dbReference>
<evidence type="ECO:0000313" key="8">
    <source>
        <dbReference type="Proteomes" id="UP000182314"/>
    </source>
</evidence>
<dbReference type="InterPro" id="IPR058031">
    <property type="entry name" value="AAA_lid_NorR"/>
</dbReference>
<dbReference type="EMBL" id="FOKO01000002">
    <property type="protein sequence ID" value="SFC25280.1"/>
    <property type="molecule type" value="Genomic_DNA"/>
</dbReference>
<dbReference type="SUPFAM" id="SSF52540">
    <property type="entry name" value="P-loop containing nucleoside triphosphate hydrolases"/>
    <property type="match status" value="1"/>
</dbReference>
<proteinExistence type="predicted"/>
<accession>A0AA94H369</accession>
<dbReference type="Pfam" id="PF01590">
    <property type="entry name" value="GAF"/>
    <property type="match status" value="1"/>
</dbReference>
<dbReference type="InterPro" id="IPR025943">
    <property type="entry name" value="Sigma_54_int_dom_ATP-bd_2"/>
</dbReference>
<keyword evidence="3" id="KW-0805">Transcription regulation</keyword>
<organism evidence="7 8">
    <name type="scientific">Kosakonia oryzae</name>
    <dbReference type="NCBI Taxonomy" id="497725"/>
    <lineage>
        <taxon>Bacteria</taxon>
        <taxon>Pseudomonadati</taxon>
        <taxon>Pseudomonadota</taxon>
        <taxon>Gammaproteobacteria</taxon>
        <taxon>Enterobacterales</taxon>
        <taxon>Enterobacteriaceae</taxon>
        <taxon>Kosakonia</taxon>
    </lineage>
</organism>
<comment type="caution">
    <text evidence="7">The sequence shown here is derived from an EMBL/GenBank/DDBJ whole genome shotgun (WGS) entry which is preliminary data.</text>
</comment>
<dbReference type="PANTHER" id="PTHR32071">
    <property type="entry name" value="TRANSCRIPTIONAL REGULATORY PROTEIN"/>
    <property type="match status" value="1"/>
</dbReference>
<evidence type="ECO:0000256" key="4">
    <source>
        <dbReference type="ARBA" id="ARBA00023125"/>
    </source>
</evidence>
<dbReference type="PRINTS" id="PR01590">
    <property type="entry name" value="HTHFIS"/>
</dbReference>
<evidence type="ECO:0000313" key="7">
    <source>
        <dbReference type="EMBL" id="SFC25280.1"/>
    </source>
</evidence>
<dbReference type="InterPro" id="IPR027417">
    <property type="entry name" value="P-loop_NTPase"/>
</dbReference>
<dbReference type="SUPFAM" id="SSF55781">
    <property type="entry name" value="GAF domain-like"/>
    <property type="match status" value="1"/>
</dbReference>
<dbReference type="FunFam" id="3.40.50.300:FF:000006">
    <property type="entry name" value="DNA-binding transcriptional regulator NtrC"/>
    <property type="match status" value="1"/>
</dbReference>
<dbReference type="InterPro" id="IPR029016">
    <property type="entry name" value="GAF-like_dom_sf"/>
</dbReference>
<dbReference type="CDD" id="cd00009">
    <property type="entry name" value="AAA"/>
    <property type="match status" value="1"/>
</dbReference>
<dbReference type="Gene3D" id="3.30.450.40">
    <property type="match status" value="1"/>
</dbReference>
<dbReference type="InterPro" id="IPR002078">
    <property type="entry name" value="Sigma_54_int"/>
</dbReference>
<keyword evidence="5" id="KW-0804">Transcription</keyword>
<dbReference type="GO" id="GO:0006355">
    <property type="term" value="P:regulation of DNA-templated transcription"/>
    <property type="evidence" value="ECO:0007669"/>
    <property type="project" value="InterPro"/>
</dbReference>
<dbReference type="PROSITE" id="PS50045">
    <property type="entry name" value="SIGMA54_INTERACT_4"/>
    <property type="match status" value="1"/>
</dbReference>
<evidence type="ECO:0000256" key="2">
    <source>
        <dbReference type="ARBA" id="ARBA00022840"/>
    </source>
</evidence>
<dbReference type="Pfam" id="PF25601">
    <property type="entry name" value="AAA_lid_14"/>
    <property type="match status" value="1"/>
</dbReference>
<dbReference type="PROSITE" id="PS00688">
    <property type="entry name" value="SIGMA54_INTERACT_3"/>
    <property type="match status" value="1"/>
</dbReference>